<protein>
    <submittedName>
        <fullName evidence="1">Uncharacterized protein</fullName>
    </submittedName>
</protein>
<proteinExistence type="predicted"/>
<dbReference type="EMBL" id="OC000824">
    <property type="protein sequence ID" value="CAD7258435.1"/>
    <property type="molecule type" value="Genomic_DNA"/>
</dbReference>
<accession>A0A7R9FXT8</accession>
<gene>
    <name evidence="1" type="ORF">TSIB3V08_LOCUS2672</name>
</gene>
<sequence length="76" mass="8304">MLELGEEGEEGSSRLLRLSAFGRDVRLTLHRSRGLFPTGVKVWTAEGNSSQPDTVHYKPLLEGLGYSGRSSGAISW</sequence>
<organism evidence="1">
    <name type="scientific">Timema shepardi</name>
    <name type="common">Walking stick</name>
    <dbReference type="NCBI Taxonomy" id="629360"/>
    <lineage>
        <taxon>Eukaryota</taxon>
        <taxon>Metazoa</taxon>
        <taxon>Ecdysozoa</taxon>
        <taxon>Arthropoda</taxon>
        <taxon>Hexapoda</taxon>
        <taxon>Insecta</taxon>
        <taxon>Pterygota</taxon>
        <taxon>Neoptera</taxon>
        <taxon>Polyneoptera</taxon>
        <taxon>Phasmatodea</taxon>
        <taxon>Timematodea</taxon>
        <taxon>Timematoidea</taxon>
        <taxon>Timematidae</taxon>
        <taxon>Timema</taxon>
    </lineage>
</organism>
<dbReference type="AlphaFoldDB" id="A0A7R9FXT8"/>
<evidence type="ECO:0000313" key="1">
    <source>
        <dbReference type="EMBL" id="CAD7258435.1"/>
    </source>
</evidence>
<reference evidence="1" key="1">
    <citation type="submission" date="2020-11" db="EMBL/GenBank/DDBJ databases">
        <authorList>
            <person name="Tran Van P."/>
        </authorList>
    </citation>
    <scope>NUCLEOTIDE SEQUENCE</scope>
</reference>
<name>A0A7R9FXT8_TIMSH</name>